<dbReference type="InterPro" id="IPR050250">
    <property type="entry name" value="Macrolide_Exporter_MacB"/>
</dbReference>
<dbReference type="InterPro" id="IPR025857">
    <property type="entry name" value="MacB_PCD"/>
</dbReference>
<dbReference type="NCBIfam" id="TIGR03434">
    <property type="entry name" value="ADOP"/>
    <property type="match status" value="1"/>
</dbReference>
<dbReference type="PANTHER" id="PTHR30572:SF4">
    <property type="entry name" value="ABC TRANSPORTER PERMEASE YTRF"/>
    <property type="match status" value="1"/>
</dbReference>
<organism evidence="10 11">
    <name type="scientific">Gemmatirosa kalamazoonensis</name>
    <dbReference type="NCBI Taxonomy" id="861299"/>
    <lineage>
        <taxon>Bacteria</taxon>
        <taxon>Pseudomonadati</taxon>
        <taxon>Gemmatimonadota</taxon>
        <taxon>Gemmatimonadia</taxon>
        <taxon>Gemmatimonadales</taxon>
        <taxon>Gemmatimonadaceae</taxon>
        <taxon>Gemmatirosa</taxon>
    </lineage>
</organism>
<evidence type="ECO:0000256" key="5">
    <source>
        <dbReference type="ARBA" id="ARBA00023136"/>
    </source>
</evidence>
<feature type="transmembrane region" description="Helical" evidence="7">
    <location>
        <begin position="709"/>
        <end position="734"/>
    </location>
</feature>
<name>W0REF2_9BACT</name>
<dbReference type="InterPro" id="IPR017800">
    <property type="entry name" value="ADOP"/>
</dbReference>
<evidence type="ECO:0000256" key="3">
    <source>
        <dbReference type="ARBA" id="ARBA00022692"/>
    </source>
</evidence>
<feature type="domain" description="MacB-like periplasmic core" evidence="9">
    <location>
        <begin position="432"/>
        <end position="673"/>
    </location>
</feature>
<dbReference type="Pfam" id="PF02687">
    <property type="entry name" value="FtsX"/>
    <property type="match status" value="2"/>
</dbReference>
<evidence type="ECO:0000259" key="9">
    <source>
        <dbReference type="Pfam" id="PF12704"/>
    </source>
</evidence>
<dbReference type="OrthoDB" id="127188at2"/>
<evidence type="ECO:0000313" key="11">
    <source>
        <dbReference type="Proteomes" id="UP000019151"/>
    </source>
</evidence>
<protein>
    <submittedName>
        <fullName evidence="10">Permease</fullName>
    </submittedName>
</protein>
<dbReference type="Proteomes" id="UP000019151">
    <property type="component" value="Chromosome"/>
</dbReference>
<reference evidence="10 11" key="1">
    <citation type="journal article" date="2014" name="Genome Announc.">
        <title>Genome Sequence and Methylome of Soil Bacterium Gemmatirosa kalamazoonensis KBS708T, a Member of the Rarely Cultivated Gemmatimonadetes Phylum.</title>
        <authorList>
            <person name="Debruyn J.M."/>
            <person name="Radosevich M."/>
            <person name="Wommack K.E."/>
            <person name="Polson S.W."/>
            <person name="Hauser L.J."/>
            <person name="Fawaz M.N."/>
            <person name="Korlach J."/>
            <person name="Tsai Y.C."/>
        </authorList>
    </citation>
    <scope>NUCLEOTIDE SEQUENCE [LARGE SCALE GENOMIC DNA]</scope>
    <source>
        <strain evidence="10 11">KBS708</strain>
    </source>
</reference>
<dbReference type="RefSeq" id="WP_025409304.1">
    <property type="nucleotide sequence ID" value="NZ_CP007128.1"/>
</dbReference>
<feature type="transmembrane region" description="Helical" evidence="7">
    <location>
        <begin position="764"/>
        <end position="789"/>
    </location>
</feature>
<dbReference type="GO" id="GO:0022857">
    <property type="term" value="F:transmembrane transporter activity"/>
    <property type="evidence" value="ECO:0007669"/>
    <property type="project" value="TreeGrafter"/>
</dbReference>
<accession>W0REF2</accession>
<comment type="similarity">
    <text evidence="6">Belongs to the ABC-4 integral membrane protein family.</text>
</comment>
<dbReference type="STRING" id="861299.J421_0211"/>
<dbReference type="HOGENOM" id="CLU_009433_1_0_0"/>
<dbReference type="EMBL" id="CP007128">
    <property type="protein sequence ID" value="AHG87748.1"/>
    <property type="molecule type" value="Genomic_DNA"/>
</dbReference>
<sequence>MRSLLRDLRTALRTLAHTRGFTTAALCTLALGIGATAAVFSVADAVLLRPLPYVDADRLVLVWGDNPRSGYADLPLSLPNFLDVERAARSFDGMAAWTTDARSRFDLTGGAEPEEVQYAVASARLFTLLGVRPLHGRLFTPDDDRRETARGVVVSARLWARRFGASHDVADKQLVLNGVSYAVVGVLPPDFAFVRAPEPPDVWLPLGLDPFAQRVYARGANAMGVVARLRPGVRIEQAQGELTRVAGELARAEPYFNQGWTLRAVPLREQYARAVRPALGMMLGTAAALLLIGCFNVTNLLLARSATRSREIALRAALGASRSRLVAQLLAESAALALLGGAAAMLVASWIVRLPAAAALVAPTPFTPFAVGREDVALDGRVFAFAAVLTLGTGLLVGLLPAIRLSALAPHAALAGGARATGGPVSRRARHGLVVGQIALSLALLVGAGLLLRSYLRLSRVDPGFRAEDVLVVDLNLALPTYRDPARTAQLVDQLLPRVAALPGVRAVGAAETLPLGGPPPSSDFRVLGRDEPAPNDEPEAIFGAVTPTYFATMGIEVVRGRALAATDDEHAPPVAVINEALARKYFPDEDPIGKRLAISIEALRFDRPNAPPRLDFPSAERHIVGVVRDVRHDGLTDVARPEIFLPFRQRPARSLGVVARTTGDPLALAAAVGRELRTVDPNQPVARTSTMQLRVAESLGAPRARTGLVAMFALVAVALAGVGVYGVVAYGVAQRTRELGVRLALGARQTDLARLVMRQGAPLIAAGLTLGIGGAWVGSHALGALLYGVDAADALTFVVVPALVGAVALLATWVPARRAGRVDPAITLRAD</sequence>
<feature type="transmembrane region" description="Helical" evidence="7">
    <location>
        <begin position="433"/>
        <end position="456"/>
    </location>
</feature>
<dbReference type="AlphaFoldDB" id="W0REF2"/>
<keyword evidence="3 7" id="KW-0812">Transmembrane</keyword>
<feature type="transmembrane region" description="Helical" evidence="7">
    <location>
        <begin position="795"/>
        <end position="815"/>
    </location>
</feature>
<evidence type="ECO:0000256" key="6">
    <source>
        <dbReference type="ARBA" id="ARBA00038076"/>
    </source>
</evidence>
<keyword evidence="2" id="KW-1003">Cell membrane</keyword>
<feature type="domain" description="MacB-like periplasmic core" evidence="9">
    <location>
        <begin position="24"/>
        <end position="244"/>
    </location>
</feature>
<gene>
    <name evidence="10" type="ORF">J421_0211</name>
</gene>
<evidence type="ECO:0000256" key="7">
    <source>
        <dbReference type="SAM" id="Phobius"/>
    </source>
</evidence>
<keyword evidence="11" id="KW-1185">Reference proteome</keyword>
<evidence type="ECO:0000256" key="2">
    <source>
        <dbReference type="ARBA" id="ARBA00022475"/>
    </source>
</evidence>
<feature type="transmembrane region" description="Helical" evidence="7">
    <location>
        <begin position="278"/>
        <end position="302"/>
    </location>
</feature>
<feature type="transmembrane region" description="Helical" evidence="7">
    <location>
        <begin position="334"/>
        <end position="362"/>
    </location>
</feature>
<comment type="subcellular location">
    <subcellularLocation>
        <location evidence="1">Cell membrane</location>
        <topology evidence="1">Multi-pass membrane protein</topology>
    </subcellularLocation>
</comment>
<dbReference type="Pfam" id="PF12704">
    <property type="entry name" value="MacB_PCD"/>
    <property type="match status" value="2"/>
</dbReference>
<keyword evidence="4 7" id="KW-1133">Transmembrane helix</keyword>
<evidence type="ECO:0000313" key="10">
    <source>
        <dbReference type="EMBL" id="AHG87748.1"/>
    </source>
</evidence>
<feature type="domain" description="ABC3 transporter permease C-terminal" evidence="8">
    <location>
        <begin position="287"/>
        <end position="408"/>
    </location>
</feature>
<evidence type="ECO:0000259" key="8">
    <source>
        <dbReference type="Pfam" id="PF02687"/>
    </source>
</evidence>
<dbReference type="eggNOG" id="COG0577">
    <property type="taxonomic scope" value="Bacteria"/>
</dbReference>
<feature type="domain" description="ABC3 transporter permease C-terminal" evidence="8">
    <location>
        <begin position="712"/>
        <end position="824"/>
    </location>
</feature>
<dbReference type="InterPro" id="IPR003838">
    <property type="entry name" value="ABC3_permease_C"/>
</dbReference>
<feature type="transmembrane region" description="Helical" evidence="7">
    <location>
        <begin position="21"/>
        <end position="43"/>
    </location>
</feature>
<feature type="transmembrane region" description="Helical" evidence="7">
    <location>
        <begin position="382"/>
        <end position="403"/>
    </location>
</feature>
<proteinExistence type="inferred from homology"/>
<dbReference type="InParanoid" id="W0REF2"/>
<dbReference type="PANTHER" id="PTHR30572">
    <property type="entry name" value="MEMBRANE COMPONENT OF TRANSPORTER-RELATED"/>
    <property type="match status" value="1"/>
</dbReference>
<evidence type="ECO:0000256" key="1">
    <source>
        <dbReference type="ARBA" id="ARBA00004651"/>
    </source>
</evidence>
<dbReference type="KEGG" id="gba:J421_0211"/>
<evidence type="ECO:0000256" key="4">
    <source>
        <dbReference type="ARBA" id="ARBA00022989"/>
    </source>
</evidence>
<keyword evidence="5 7" id="KW-0472">Membrane</keyword>
<dbReference type="GO" id="GO:0005886">
    <property type="term" value="C:plasma membrane"/>
    <property type="evidence" value="ECO:0007669"/>
    <property type="project" value="UniProtKB-SubCell"/>
</dbReference>